<dbReference type="Pfam" id="PF07277">
    <property type="entry name" value="SapC"/>
    <property type="match status" value="1"/>
</dbReference>
<evidence type="ECO:0000313" key="2">
    <source>
        <dbReference type="Proteomes" id="UP001595378"/>
    </source>
</evidence>
<protein>
    <submittedName>
        <fullName evidence="1">SapC family protein</fullName>
    </submittedName>
</protein>
<dbReference type="Proteomes" id="UP001595378">
    <property type="component" value="Unassembled WGS sequence"/>
</dbReference>
<proteinExistence type="predicted"/>
<keyword evidence="2" id="KW-1185">Reference proteome</keyword>
<dbReference type="EMBL" id="JBHRSU010000034">
    <property type="protein sequence ID" value="MFC3101632.1"/>
    <property type="molecule type" value="Genomic_DNA"/>
</dbReference>
<comment type="caution">
    <text evidence="1">The sequence shown here is derived from an EMBL/GenBank/DDBJ whole genome shotgun (WGS) entry which is preliminary data.</text>
</comment>
<reference evidence="2" key="1">
    <citation type="journal article" date="2019" name="Int. J. Syst. Evol. Microbiol.">
        <title>The Global Catalogue of Microorganisms (GCM) 10K type strain sequencing project: providing services to taxonomists for standard genome sequencing and annotation.</title>
        <authorList>
            <consortium name="The Broad Institute Genomics Platform"/>
            <consortium name="The Broad Institute Genome Sequencing Center for Infectious Disease"/>
            <person name="Wu L."/>
            <person name="Ma J."/>
        </authorList>
    </citation>
    <scope>NUCLEOTIDE SEQUENCE [LARGE SCALE GENOMIC DNA]</scope>
    <source>
        <strain evidence="2">KCTC 52606</strain>
    </source>
</reference>
<evidence type="ECO:0000313" key="1">
    <source>
        <dbReference type="EMBL" id="MFC3101632.1"/>
    </source>
</evidence>
<dbReference type="InterPro" id="IPR010836">
    <property type="entry name" value="SapC"/>
</dbReference>
<organism evidence="1 2">
    <name type="scientific">Alteraurantiacibacter lauratis</name>
    <dbReference type="NCBI Taxonomy" id="2054627"/>
    <lineage>
        <taxon>Bacteria</taxon>
        <taxon>Pseudomonadati</taxon>
        <taxon>Pseudomonadota</taxon>
        <taxon>Alphaproteobacteria</taxon>
        <taxon>Sphingomonadales</taxon>
        <taxon>Erythrobacteraceae</taxon>
        <taxon>Alteraurantiacibacter</taxon>
    </lineage>
</organism>
<accession>A0ABV7EFY3</accession>
<dbReference type="RefSeq" id="WP_336918964.1">
    <property type="nucleotide sequence ID" value="NZ_JBANRN010000007.1"/>
</dbReference>
<name>A0ABV7EFY3_9SPHN</name>
<sequence>MTHALLNNVDHHDLRVITRGAAEYGDAVHQVLVFPTEFEAAAREFPILLRHDAEGRLRPVALLGLADGENLFLDPALGWQSRHVPLALQRGPFSIAAPEAEGTEPMIRIDLADPRVSRSEGEAVFLPHGGQTRYLEHIGNVLRAIYLGHDLLDPLVEALTRADLLRQVNLELCTAEDEMIAISNAVTIDRERLAALSGSELEALHRPGFLHSAFFIAASLDNLQRLVDMRSARRAALLEKVPA</sequence>
<gene>
    <name evidence="1" type="ORF">ACFODK_12105</name>
</gene>